<dbReference type="Gene3D" id="3.40.50.620">
    <property type="entry name" value="HUPs"/>
    <property type="match status" value="2"/>
</dbReference>
<comment type="caution">
    <text evidence="15">The sequence shown here is derived from an EMBL/GenBank/DDBJ whole genome shotgun (WGS) entry which is preliminary data.</text>
</comment>
<feature type="domain" description="Rubredoxin-like" evidence="14">
    <location>
        <begin position="424"/>
        <end position="469"/>
    </location>
</feature>
<dbReference type="InterPro" id="IPR009008">
    <property type="entry name" value="Val/Leu/Ile-tRNA-synth_edit"/>
</dbReference>
<evidence type="ECO:0000256" key="12">
    <source>
        <dbReference type="ARBA" id="ARBA00055630"/>
    </source>
</evidence>
<evidence type="ECO:0000256" key="7">
    <source>
        <dbReference type="ARBA" id="ARBA00022917"/>
    </source>
</evidence>
<dbReference type="EMBL" id="LNTB01000001">
    <property type="protein sequence ID" value="KSW11960.1"/>
    <property type="molecule type" value="Genomic_DNA"/>
</dbReference>
<evidence type="ECO:0000256" key="8">
    <source>
        <dbReference type="ARBA" id="ARBA00023146"/>
    </source>
</evidence>
<protein>
    <recommendedName>
        <fullName evidence="9">Valine--tRNA ligase</fullName>
        <ecNumber evidence="2">6.1.1.9</ecNumber>
    </recommendedName>
    <alternativeName>
        <fullName evidence="10">Valyl-tRNA synthetase</fullName>
    </alternativeName>
</protein>
<dbReference type="InterPro" id="IPR014729">
    <property type="entry name" value="Rossmann-like_a/b/a_fold"/>
</dbReference>
<evidence type="ECO:0000256" key="10">
    <source>
        <dbReference type="ARBA" id="ARBA00029936"/>
    </source>
</evidence>
<dbReference type="NCBIfam" id="NF009687">
    <property type="entry name" value="PRK13208.1"/>
    <property type="match status" value="1"/>
</dbReference>
<dbReference type="Pfam" id="PF08264">
    <property type="entry name" value="Anticodon_1"/>
    <property type="match status" value="1"/>
</dbReference>
<evidence type="ECO:0000256" key="4">
    <source>
        <dbReference type="ARBA" id="ARBA00022598"/>
    </source>
</evidence>
<evidence type="ECO:0000256" key="1">
    <source>
        <dbReference type="ARBA" id="ARBA00004496"/>
    </source>
</evidence>
<dbReference type="InterPro" id="IPR013155">
    <property type="entry name" value="M/V/L/I-tRNA-synth_anticd-bd"/>
</dbReference>
<comment type="similarity">
    <text evidence="13">Belongs to the class-I aminoacyl-tRNA synthetase family. ValS type 2 subfamily.</text>
</comment>
<keyword evidence="5" id="KW-0547">Nucleotide-binding</keyword>
<gene>
    <name evidence="15" type="ORF">CF15_03985</name>
</gene>
<evidence type="ECO:0000313" key="15">
    <source>
        <dbReference type="EMBL" id="KSW11960.1"/>
    </source>
</evidence>
<evidence type="ECO:0000259" key="14">
    <source>
        <dbReference type="PROSITE" id="PS50903"/>
    </source>
</evidence>
<sequence length="843" mass="98885">MGAKPSSGQSFLPRIKEKRWSKELEKELLEKWSEERLYEFDPDREGPVLVIDTPPPYPSGKWHVGGAAHYAQIDMIARYFRMKGWNVFVPWYADRNGLPVEVTIEKKYNILAHEMAKTKEGRKKFLELCSQELDRVEEELVRIWRGLGCSFTYIRNGTDSPEYRRITQATFIELWRRGLIYEDERPVNWCPRCRTSLSEAEIEHREEDSYLYYVKWRVKETGEEILIATTRPELIGAARAVVYNPEDERYKRLKGLHAIVPIYEYEVPILEHPAAKPDFGTGLVMVSSYGDWTDVQMIKDLGLEPKVIINQDGTMNEKAGFLKGLPVREARRRMVEELEKRGLIAKKELIRHSVPVCWRCKTPVEIVHVREYFLKQLEFQDKLREIVKKMHFKPEKHRQKLLDWIDSLKMDWPISRTRYYGTEIPIWTCRRCGAKLVPEPGRYYRPWLEEPPWERCPRCGAPRSELEGETRVFDTWFDSSISVLYASGYMRNLKLFERVFSRDEELPYTLRPQGVDIIRTWLYFSVLRVYQLLGKPAFRWVRVTGMGLDPKGRAMHKSLGNVIDPEPYIEAYGAEPFRFWAAAAARLGDDYRFSEQTLKTGKLFLTKLWNIARFVSSFPRPTDGYRLRPIDLVFLGALNNLIRRVDHYYGEELDVHQPVNELYNFTWNIFAAHYLELVKTRAYNREGEFSEEEQRGAWFTLHTILDALLRMLAPILPFITDALYRRLYGDSVHRQKFPEPNPEWDTAYAKMLDKVLQLNSALWTWKRSHGYKLSQKVEGYKLYLSKEMEPFAKDLEYMHRIETVVGEPPETAEKLTEGAYIAGLRGGTGAQRGGMTGAEQLNR</sequence>
<dbReference type="InterPro" id="IPR033705">
    <property type="entry name" value="Anticodon_Ia_Val"/>
</dbReference>
<dbReference type="InterPro" id="IPR009080">
    <property type="entry name" value="tRNAsynth_Ia_anticodon-bd"/>
</dbReference>
<dbReference type="InterPro" id="IPR002303">
    <property type="entry name" value="Valyl-tRNA_ligase"/>
</dbReference>
<evidence type="ECO:0000256" key="5">
    <source>
        <dbReference type="ARBA" id="ARBA00022741"/>
    </source>
</evidence>
<dbReference type="GO" id="GO:0006438">
    <property type="term" value="P:valyl-tRNA aminoacylation"/>
    <property type="evidence" value="ECO:0007669"/>
    <property type="project" value="InterPro"/>
</dbReference>
<dbReference type="PANTHER" id="PTHR11946:SF93">
    <property type="entry name" value="VALINE--TRNA LIGASE, CHLOROPLASTIC_MITOCHONDRIAL 2"/>
    <property type="match status" value="1"/>
</dbReference>
<dbReference type="AlphaFoldDB" id="A0A0V8RVA3"/>
<dbReference type="STRING" id="2309.CF15_03985"/>
<dbReference type="GO" id="GO:0004832">
    <property type="term" value="F:valine-tRNA ligase activity"/>
    <property type="evidence" value="ECO:0007669"/>
    <property type="project" value="UniProtKB-EC"/>
</dbReference>
<name>A0A0V8RVA3_PYROC</name>
<keyword evidence="3" id="KW-0963">Cytoplasm</keyword>
<dbReference type="GO" id="GO:0005506">
    <property type="term" value="F:iron ion binding"/>
    <property type="evidence" value="ECO:0007669"/>
    <property type="project" value="InterPro"/>
</dbReference>
<comment type="catalytic activity">
    <reaction evidence="11">
        <text>tRNA(Val) + L-valine + ATP = L-valyl-tRNA(Val) + AMP + diphosphate</text>
        <dbReference type="Rhea" id="RHEA:10704"/>
        <dbReference type="Rhea" id="RHEA-COMP:9672"/>
        <dbReference type="Rhea" id="RHEA-COMP:9708"/>
        <dbReference type="ChEBI" id="CHEBI:30616"/>
        <dbReference type="ChEBI" id="CHEBI:33019"/>
        <dbReference type="ChEBI" id="CHEBI:57762"/>
        <dbReference type="ChEBI" id="CHEBI:78442"/>
        <dbReference type="ChEBI" id="CHEBI:78537"/>
        <dbReference type="ChEBI" id="CHEBI:456215"/>
        <dbReference type="EC" id="6.1.1.9"/>
    </reaction>
</comment>
<dbReference type="EC" id="6.1.1.9" evidence="2"/>
<reference evidence="15 16" key="1">
    <citation type="submission" date="2015-11" db="EMBL/GenBank/DDBJ databases">
        <title>Genome sequence of Pyrodictium occultum PL-19, a marine hyperthermophilic archaeon isolated from Volcano, Italy.</title>
        <authorList>
            <person name="Utturkar S."/>
            <person name="Huber H."/>
            <person name="Leptihn S."/>
            <person name="Brown S."/>
            <person name="Stetter K.O."/>
            <person name="Podar M."/>
        </authorList>
    </citation>
    <scope>NUCLEOTIDE SEQUENCE [LARGE SCALE GENOMIC DNA]</scope>
    <source>
        <strain evidence="15 16">PL-19</strain>
    </source>
</reference>
<dbReference type="GO" id="GO:0005524">
    <property type="term" value="F:ATP binding"/>
    <property type="evidence" value="ECO:0007669"/>
    <property type="project" value="UniProtKB-KW"/>
</dbReference>
<dbReference type="Proteomes" id="UP000053352">
    <property type="component" value="Unassembled WGS sequence"/>
</dbReference>
<evidence type="ECO:0000256" key="9">
    <source>
        <dbReference type="ARBA" id="ARBA00024407"/>
    </source>
</evidence>
<dbReference type="InterPro" id="IPR002300">
    <property type="entry name" value="aa-tRNA-synth_Ia"/>
</dbReference>
<keyword evidence="4 15" id="KW-0436">Ligase</keyword>
<dbReference type="GO" id="GO:0005829">
    <property type="term" value="C:cytosol"/>
    <property type="evidence" value="ECO:0007669"/>
    <property type="project" value="TreeGrafter"/>
</dbReference>
<organism evidence="15 16">
    <name type="scientific">Pyrodictium occultum</name>
    <dbReference type="NCBI Taxonomy" id="2309"/>
    <lineage>
        <taxon>Archaea</taxon>
        <taxon>Thermoproteota</taxon>
        <taxon>Thermoprotei</taxon>
        <taxon>Desulfurococcales</taxon>
        <taxon>Pyrodictiaceae</taxon>
        <taxon>Pyrodictium</taxon>
    </lineage>
</organism>
<proteinExistence type="inferred from homology"/>
<keyword evidence="8" id="KW-0030">Aminoacyl-tRNA synthetase</keyword>
<dbReference type="PRINTS" id="PR00986">
    <property type="entry name" value="TRNASYNTHVAL"/>
</dbReference>
<dbReference type="Gene3D" id="1.10.730.10">
    <property type="entry name" value="Isoleucyl-tRNA Synthetase, Domain 1"/>
    <property type="match status" value="1"/>
</dbReference>
<dbReference type="GO" id="GO:0002161">
    <property type="term" value="F:aminoacyl-tRNA deacylase activity"/>
    <property type="evidence" value="ECO:0007669"/>
    <property type="project" value="InterPro"/>
</dbReference>
<comment type="subcellular location">
    <subcellularLocation>
        <location evidence="1">Cytoplasm</location>
    </subcellularLocation>
</comment>
<keyword evidence="6" id="KW-0067">ATP-binding</keyword>
<evidence type="ECO:0000313" key="16">
    <source>
        <dbReference type="Proteomes" id="UP000053352"/>
    </source>
</evidence>
<keyword evidence="7" id="KW-0648">Protein biosynthesis</keyword>
<evidence type="ECO:0000256" key="2">
    <source>
        <dbReference type="ARBA" id="ARBA00013169"/>
    </source>
</evidence>
<dbReference type="InterPro" id="IPR024934">
    <property type="entry name" value="Rubredoxin-like_dom"/>
</dbReference>
<dbReference type="Pfam" id="PF00133">
    <property type="entry name" value="tRNA-synt_1"/>
    <property type="match status" value="1"/>
</dbReference>
<dbReference type="SUPFAM" id="SSF50677">
    <property type="entry name" value="ValRS/IleRS/LeuRS editing domain"/>
    <property type="match status" value="1"/>
</dbReference>
<dbReference type="PANTHER" id="PTHR11946">
    <property type="entry name" value="VALYL-TRNA SYNTHETASES"/>
    <property type="match status" value="1"/>
</dbReference>
<dbReference type="SUPFAM" id="SSF52374">
    <property type="entry name" value="Nucleotidylyl transferase"/>
    <property type="match status" value="1"/>
</dbReference>
<dbReference type="OrthoDB" id="23906at2157"/>
<evidence type="ECO:0000256" key="11">
    <source>
        <dbReference type="ARBA" id="ARBA00047552"/>
    </source>
</evidence>
<keyword evidence="16" id="KW-1185">Reference proteome</keyword>
<comment type="function">
    <text evidence="12">Catalyzes the attachment of valine to tRNA(Val). As ValRS can inadvertently accommodate and process structurally similar amino acids such as threonine, to avoid such errors, it has a 'posttransfer' editing activity that hydrolyzes mischarged Thr-tRNA(Val) in a tRNA-dependent manner.</text>
</comment>
<dbReference type="FunFam" id="3.40.50.620:FF:000192">
    <property type="entry name" value="Valine--tRNA ligase"/>
    <property type="match status" value="1"/>
</dbReference>
<dbReference type="SUPFAM" id="SSF47323">
    <property type="entry name" value="Anticodon-binding domain of a subclass of class I aminoacyl-tRNA synthetases"/>
    <property type="match status" value="1"/>
</dbReference>
<evidence type="ECO:0000256" key="13">
    <source>
        <dbReference type="ARBA" id="ARBA00061452"/>
    </source>
</evidence>
<dbReference type="CDD" id="cd07962">
    <property type="entry name" value="Anticodon_Ia_Val"/>
    <property type="match status" value="1"/>
</dbReference>
<dbReference type="PROSITE" id="PS50903">
    <property type="entry name" value="RUBREDOXIN_LIKE"/>
    <property type="match status" value="1"/>
</dbReference>
<accession>A0A0V8RVA3</accession>
<evidence type="ECO:0000256" key="3">
    <source>
        <dbReference type="ARBA" id="ARBA00022490"/>
    </source>
</evidence>
<evidence type="ECO:0000256" key="6">
    <source>
        <dbReference type="ARBA" id="ARBA00022840"/>
    </source>
</evidence>